<dbReference type="AlphaFoldDB" id="A0A1Y5NZX5"/>
<dbReference type="SUPFAM" id="SSF53474">
    <property type="entry name" value="alpha/beta-Hydrolases"/>
    <property type="match status" value="1"/>
</dbReference>
<organism evidence="1">
    <name type="scientific">uncultured Microbacterium sp</name>
    <dbReference type="NCBI Taxonomy" id="191216"/>
    <lineage>
        <taxon>Bacteria</taxon>
        <taxon>Bacillati</taxon>
        <taxon>Actinomycetota</taxon>
        <taxon>Actinomycetes</taxon>
        <taxon>Micrococcales</taxon>
        <taxon>Microbacteriaceae</taxon>
        <taxon>Microbacterium</taxon>
        <taxon>environmental samples</taxon>
    </lineage>
</organism>
<name>A0A1Y5NZX5_9MICO</name>
<evidence type="ECO:0008006" key="2">
    <source>
        <dbReference type="Google" id="ProtNLM"/>
    </source>
</evidence>
<dbReference type="Gene3D" id="3.40.50.1820">
    <property type="entry name" value="alpha/beta hydrolase"/>
    <property type="match status" value="1"/>
</dbReference>
<gene>
    <name evidence="1" type="ORF">MIPYR_20342</name>
</gene>
<evidence type="ECO:0000313" key="1">
    <source>
        <dbReference type="EMBL" id="SBS71997.1"/>
    </source>
</evidence>
<reference evidence="1" key="1">
    <citation type="submission" date="2016-03" db="EMBL/GenBank/DDBJ databases">
        <authorList>
            <person name="Ploux O."/>
        </authorList>
    </citation>
    <scope>NUCLEOTIDE SEQUENCE</scope>
    <source>
        <strain evidence="1">UC1</strain>
    </source>
</reference>
<dbReference type="InterPro" id="IPR029058">
    <property type="entry name" value="AB_hydrolase_fold"/>
</dbReference>
<accession>A0A1Y5NZX5</accession>
<protein>
    <recommendedName>
        <fullName evidence="2">Lysophospholipase</fullName>
    </recommendedName>
</protein>
<proteinExistence type="predicted"/>
<sequence length="234" mass="23370">MDTMTNATAPAPAIWDPPAAVRVRGALAVVAGAGESVRVYERFGRRLAVDGYTVAAFEAPAAADASAWLAAQVHAPRVLVGSDRGAAAVLALAAGGAPVDGVIVAGVPVGSADDAQAGDAERTACPVHLGVLGEAAAHAVAAAPAIDVPDVAALGRVRIPVLAIHGGADAIAPFSAARDALAALPEVELVETVGGLHDALNDASHRSVAATIVLWLERLRAGGVQTPIVREIVR</sequence>
<dbReference type="EMBL" id="FLQR01000006">
    <property type="protein sequence ID" value="SBS71997.1"/>
    <property type="molecule type" value="Genomic_DNA"/>
</dbReference>